<reference evidence="2 3" key="1">
    <citation type="submission" date="2019-12" db="EMBL/GenBank/DDBJ databases">
        <title>Genomic-based taxomic classification of the family Erythrobacteraceae.</title>
        <authorList>
            <person name="Xu L."/>
        </authorList>
    </citation>
    <scope>NUCLEOTIDE SEQUENCE [LARGE SCALE GENOMIC DNA]</scope>
    <source>
        <strain evidence="2 3">MCCC 1K01500</strain>
    </source>
</reference>
<dbReference type="InterPro" id="IPR050491">
    <property type="entry name" value="AmpC-like"/>
</dbReference>
<evidence type="ECO:0000313" key="3">
    <source>
        <dbReference type="Proteomes" id="UP000433652"/>
    </source>
</evidence>
<dbReference type="AlphaFoldDB" id="A0A6I4SU30"/>
<dbReference type="OrthoDB" id="9804448at2"/>
<accession>A0A6I4SU30</accession>
<comment type="caution">
    <text evidence="2">The sequence shown here is derived from an EMBL/GenBank/DDBJ whole genome shotgun (WGS) entry which is preliminary data.</text>
</comment>
<evidence type="ECO:0000259" key="1">
    <source>
        <dbReference type="Pfam" id="PF00144"/>
    </source>
</evidence>
<dbReference type="Proteomes" id="UP000433652">
    <property type="component" value="Unassembled WGS sequence"/>
</dbReference>
<dbReference type="Gene3D" id="3.40.710.10">
    <property type="entry name" value="DD-peptidase/beta-lactamase superfamily"/>
    <property type="match status" value="1"/>
</dbReference>
<proteinExistence type="predicted"/>
<feature type="domain" description="Beta-lactamase-related" evidence="1">
    <location>
        <begin position="22"/>
        <end position="358"/>
    </location>
</feature>
<dbReference type="Pfam" id="PF00144">
    <property type="entry name" value="Beta-lactamase"/>
    <property type="match status" value="1"/>
</dbReference>
<gene>
    <name evidence="2" type="ORF">GRI89_07760</name>
</gene>
<keyword evidence="3" id="KW-1185">Reference proteome</keyword>
<dbReference type="PANTHER" id="PTHR46825">
    <property type="entry name" value="D-ALANYL-D-ALANINE-CARBOXYPEPTIDASE/ENDOPEPTIDASE AMPH"/>
    <property type="match status" value="1"/>
</dbReference>
<dbReference type="EMBL" id="WTYM01000033">
    <property type="protein sequence ID" value="MXO59435.1"/>
    <property type="molecule type" value="Genomic_DNA"/>
</dbReference>
<sequence length="374" mass="39936">MFRRTERGASEGPTLAGVADAWANAFHQSQTVPALACAVATTGGLQWSTALGTADLELGILAQPEHSFRIGSVSKAITAVAAARLVSQGLLELETPISYWLPDLPPHHRETTLLQLLTHRGGVRHYLPKDLDPNQPGGSIFARPRWDNAAILAAFIDDDLVGPIGKDVSYSSWGYTLASLVMEKAANQPFTDLIESEVGMRFALPSLKPDRPDLVVPGRMRGYVGAQERRMLQAQFPDAGFADIEGDWANAPAVNPAFCWAGAGLLMNMPDLARFGAALIDGPDSRITPAERELLFTPLTEKCDNSPPLGLGWRVDEDGAGRLRWHHAGATQGGRASLVVYPGLALSIAMAGNCMISPGDVLGPSAELTDIFAV</sequence>
<dbReference type="InterPro" id="IPR012338">
    <property type="entry name" value="Beta-lactam/transpept-like"/>
</dbReference>
<name>A0A6I4SU30_9SPHN</name>
<protein>
    <submittedName>
        <fullName evidence="2">Serine hydrolase</fullName>
    </submittedName>
</protein>
<organism evidence="2 3">
    <name type="scientific">Croceibacterium salegens</name>
    <dbReference type="NCBI Taxonomy" id="1737568"/>
    <lineage>
        <taxon>Bacteria</taxon>
        <taxon>Pseudomonadati</taxon>
        <taxon>Pseudomonadota</taxon>
        <taxon>Alphaproteobacteria</taxon>
        <taxon>Sphingomonadales</taxon>
        <taxon>Erythrobacteraceae</taxon>
        <taxon>Croceibacterium</taxon>
    </lineage>
</organism>
<keyword evidence="2" id="KW-0378">Hydrolase</keyword>
<dbReference type="RefSeq" id="WP_159793789.1">
    <property type="nucleotide sequence ID" value="NZ_WTYM01000033.1"/>
</dbReference>
<dbReference type="GO" id="GO:0016787">
    <property type="term" value="F:hydrolase activity"/>
    <property type="evidence" value="ECO:0007669"/>
    <property type="project" value="UniProtKB-KW"/>
</dbReference>
<dbReference type="PANTHER" id="PTHR46825:SF9">
    <property type="entry name" value="BETA-LACTAMASE-RELATED DOMAIN-CONTAINING PROTEIN"/>
    <property type="match status" value="1"/>
</dbReference>
<dbReference type="InterPro" id="IPR001466">
    <property type="entry name" value="Beta-lactam-related"/>
</dbReference>
<evidence type="ECO:0000313" key="2">
    <source>
        <dbReference type="EMBL" id="MXO59435.1"/>
    </source>
</evidence>
<dbReference type="SUPFAM" id="SSF56601">
    <property type="entry name" value="beta-lactamase/transpeptidase-like"/>
    <property type="match status" value="1"/>
</dbReference>